<reference evidence="2 3" key="1">
    <citation type="submission" date="2018-05" db="EMBL/GenBank/DDBJ databases">
        <title>Genomic Encyclopedia of Type Strains, Phase IV (KMG-IV): sequencing the most valuable type-strain genomes for metagenomic binning, comparative biology and taxonomic classification.</title>
        <authorList>
            <person name="Goeker M."/>
        </authorList>
    </citation>
    <scope>NUCLEOTIDE SEQUENCE [LARGE SCALE GENOMIC DNA]</scope>
    <source>
        <strain evidence="2 3">DSM 6462</strain>
    </source>
</reference>
<evidence type="ECO:0000313" key="3">
    <source>
        <dbReference type="Proteomes" id="UP000248021"/>
    </source>
</evidence>
<dbReference type="Pfam" id="PF13827">
    <property type="entry name" value="DUF4189"/>
    <property type="match status" value="1"/>
</dbReference>
<accession>A0A2V3TSB8</accession>
<dbReference type="RefSeq" id="WP_110378424.1">
    <property type="nucleotide sequence ID" value="NZ_JAHBRY010000004.1"/>
</dbReference>
<keyword evidence="3" id="KW-1185">Reference proteome</keyword>
<feature type="domain" description="DUF4189" evidence="1">
    <location>
        <begin position="67"/>
        <end position="165"/>
    </location>
</feature>
<dbReference type="OrthoDB" id="8448441at2"/>
<sequence length="168" mass="17917">MLDEFPKQVGAMLAAVLTFGPVEAVADSCHSNCDSRYYFCMQGSGVDERGCSTQQTICYMSCRSEAYQAIAYSPRTDHHGYAYSRASRAEAEAAAMDYCRRGTSADGNDCRVVMWSRNACAALATATGGFFGAAWGDPRANAEARALKQCGDGGGKACAIARTVCPDR</sequence>
<dbReference type="InterPro" id="IPR025240">
    <property type="entry name" value="DUF4189"/>
</dbReference>
<protein>
    <submittedName>
        <fullName evidence="2">Uncharacterized protein DUF4189</fullName>
    </submittedName>
</protein>
<dbReference type="Proteomes" id="UP000248021">
    <property type="component" value="Unassembled WGS sequence"/>
</dbReference>
<dbReference type="EMBL" id="QJJK01000021">
    <property type="protein sequence ID" value="PXW51152.1"/>
    <property type="molecule type" value="Genomic_DNA"/>
</dbReference>
<name>A0A2V3TSB8_9HYPH</name>
<dbReference type="AlphaFoldDB" id="A0A2V3TSB8"/>
<evidence type="ECO:0000313" key="2">
    <source>
        <dbReference type="EMBL" id="PXW51152.1"/>
    </source>
</evidence>
<proteinExistence type="predicted"/>
<evidence type="ECO:0000259" key="1">
    <source>
        <dbReference type="Pfam" id="PF13827"/>
    </source>
</evidence>
<organism evidence="2 3">
    <name type="scientific">Chelatococcus asaccharovorans</name>
    <dbReference type="NCBI Taxonomy" id="28210"/>
    <lineage>
        <taxon>Bacteria</taxon>
        <taxon>Pseudomonadati</taxon>
        <taxon>Pseudomonadota</taxon>
        <taxon>Alphaproteobacteria</taxon>
        <taxon>Hyphomicrobiales</taxon>
        <taxon>Chelatococcaceae</taxon>
        <taxon>Chelatococcus</taxon>
    </lineage>
</organism>
<comment type="caution">
    <text evidence="2">The sequence shown here is derived from an EMBL/GenBank/DDBJ whole genome shotgun (WGS) entry which is preliminary data.</text>
</comment>
<gene>
    <name evidence="2" type="ORF">C7450_12143</name>
</gene>